<dbReference type="AlphaFoldDB" id="A0A0F9T2T7"/>
<dbReference type="SUPFAM" id="SSF56731">
    <property type="entry name" value="DNA primase core"/>
    <property type="match status" value="1"/>
</dbReference>
<dbReference type="Gene3D" id="3.90.580.10">
    <property type="entry name" value="Zinc finger, CHC2-type domain"/>
    <property type="match status" value="1"/>
</dbReference>
<dbReference type="GO" id="GO:0005737">
    <property type="term" value="C:cytoplasm"/>
    <property type="evidence" value="ECO:0007669"/>
    <property type="project" value="TreeGrafter"/>
</dbReference>
<dbReference type="InterPro" id="IPR002694">
    <property type="entry name" value="Znf_CHC2"/>
</dbReference>
<dbReference type="InterPro" id="IPR050219">
    <property type="entry name" value="DnaG_primase"/>
</dbReference>
<keyword evidence="3" id="KW-0862">Zinc</keyword>
<dbReference type="InterPro" id="IPR036977">
    <property type="entry name" value="DNA_primase_Znf_CHC2"/>
</dbReference>
<evidence type="ECO:0000313" key="5">
    <source>
        <dbReference type="EMBL" id="KKN43306.1"/>
    </source>
</evidence>
<dbReference type="InterPro" id="IPR034154">
    <property type="entry name" value="TOPRIM_DnaG/twinkle"/>
</dbReference>
<protein>
    <recommendedName>
        <fullName evidence="4">Zinc finger CHC2-type domain-containing protein</fullName>
    </recommendedName>
</protein>
<evidence type="ECO:0000256" key="1">
    <source>
        <dbReference type="ARBA" id="ARBA00022723"/>
    </source>
</evidence>
<dbReference type="Pfam" id="PF01807">
    <property type="entry name" value="Zn_ribbon_DnaG"/>
    <property type="match status" value="1"/>
</dbReference>
<evidence type="ECO:0000256" key="2">
    <source>
        <dbReference type="ARBA" id="ARBA00022771"/>
    </source>
</evidence>
<dbReference type="GO" id="GO:0006269">
    <property type="term" value="P:DNA replication, synthesis of primer"/>
    <property type="evidence" value="ECO:0007669"/>
    <property type="project" value="TreeGrafter"/>
</dbReference>
<dbReference type="GO" id="GO:0003677">
    <property type="term" value="F:DNA binding"/>
    <property type="evidence" value="ECO:0007669"/>
    <property type="project" value="InterPro"/>
</dbReference>
<evidence type="ECO:0000259" key="4">
    <source>
        <dbReference type="SMART" id="SM00400"/>
    </source>
</evidence>
<dbReference type="SUPFAM" id="SSF57783">
    <property type="entry name" value="Zinc beta-ribbon"/>
    <property type="match status" value="1"/>
</dbReference>
<dbReference type="SMART" id="SM00400">
    <property type="entry name" value="ZnF_CHCC"/>
    <property type="match status" value="1"/>
</dbReference>
<dbReference type="Gene3D" id="3.40.1360.10">
    <property type="match status" value="1"/>
</dbReference>
<sequence>MDILGKIDAAINYPKFYADHGIKIEENRQWITVSSPFRDDLNPSFSVNLDNGVWKDHATGESGNVFTYIEKLKNLNRKEATLYLCSYLNIAYEKNSIKKIEYMKLHNSLLDDKKSQKWLEDKRGISIQTIVRFKLGVEKDRITIPIFDEVGDCLNIRKHSIKKNKNKVISYRTGYGSNRLFNVDNLKKNKDIILCEGELDCILLNQLGYNALTNTTGVGKWLPYWNKLFINKVVYICYDCDIAGIKGSKLVAKNLIGLAKEVWIVKLPYETRDANGLDITDYFVVDNRDEKDFDILLQNSQQYQKIDAKSSGTLEYKDVGLEEAGLDENYYMPVRFSAIVSGMDLSPFLIPRKIKITCEMDLGVACAYCPVAIYNKGTGKEATLFYTFDPKNNSAEILEMINISKEKLYKTSKRTVGIPDKCNIFESEVSEARNVQEIRMIPIIDYSASEQRYIIRSGFVIGRTVECNRSYVFKGITLPNPKTQYVTHLIITTESSIDSISSFKMTPEIYKVLSIFKPEYDVGPN</sequence>
<organism evidence="5">
    <name type="scientific">marine sediment metagenome</name>
    <dbReference type="NCBI Taxonomy" id="412755"/>
    <lineage>
        <taxon>unclassified sequences</taxon>
        <taxon>metagenomes</taxon>
        <taxon>ecological metagenomes</taxon>
    </lineage>
</organism>
<keyword evidence="1" id="KW-0479">Metal-binding</keyword>
<name>A0A0F9T2T7_9ZZZZ</name>
<dbReference type="GO" id="GO:0003899">
    <property type="term" value="F:DNA-directed RNA polymerase activity"/>
    <property type="evidence" value="ECO:0007669"/>
    <property type="project" value="InterPro"/>
</dbReference>
<dbReference type="Pfam" id="PF13155">
    <property type="entry name" value="Toprim_2"/>
    <property type="match status" value="1"/>
</dbReference>
<dbReference type="PANTHER" id="PTHR30313:SF2">
    <property type="entry name" value="DNA PRIMASE"/>
    <property type="match status" value="1"/>
</dbReference>
<feature type="domain" description="Zinc finger CHC2-type" evidence="4">
    <location>
        <begin position="36"/>
        <end position="85"/>
    </location>
</feature>
<accession>A0A0F9T2T7</accession>
<keyword evidence="2" id="KW-0863">Zinc-finger</keyword>
<gene>
    <name evidence="5" type="ORF">LCGC14_0704580</name>
</gene>
<reference evidence="5" key="1">
    <citation type="journal article" date="2015" name="Nature">
        <title>Complex archaea that bridge the gap between prokaryotes and eukaryotes.</title>
        <authorList>
            <person name="Spang A."/>
            <person name="Saw J.H."/>
            <person name="Jorgensen S.L."/>
            <person name="Zaremba-Niedzwiedzka K."/>
            <person name="Martijn J."/>
            <person name="Lind A.E."/>
            <person name="van Eijk R."/>
            <person name="Schleper C."/>
            <person name="Guy L."/>
            <person name="Ettema T.J."/>
        </authorList>
    </citation>
    <scope>NUCLEOTIDE SEQUENCE</scope>
</reference>
<dbReference type="GO" id="GO:0008270">
    <property type="term" value="F:zinc ion binding"/>
    <property type="evidence" value="ECO:0007669"/>
    <property type="project" value="UniProtKB-KW"/>
</dbReference>
<dbReference type="CDD" id="cd01029">
    <property type="entry name" value="TOPRIM_primases"/>
    <property type="match status" value="1"/>
</dbReference>
<dbReference type="PANTHER" id="PTHR30313">
    <property type="entry name" value="DNA PRIMASE"/>
    <property type="match status" value="1"/>
</dbReference>
<comment type="caution">
    <text evidence="5">The sequence shown here is derived from an EMBL/GenBank/DDBJ whole genome shotgun (WGS) entry which is preliminary data.</text>
</comment>
<dbReference type="EMBL" id="LAZR01001520">
    <property type="protein sequence ID" value="KKN43306.1"/>
    <property type="molecule type" value="Genomic_DNA"/>
</dbReference>
<proteinExistence type="predicted"/>
<evidence type="ECO:0000256" key="3">
    <source>
        <dbReference type="ARBA" id="ARBA00022833"/>
    </source>
</evidence>